<accession>A0A0U1L6N8</accession>
<dbReference type="RefSeq" id="WP_021170526.1">
    <property type="nucleotide sequence ID" value="NZ_CTRP01000014.1"/>
</dbReference>
<evidence type="ECO:0000256" key="1">
    <source>
        <dbReference type="SAM" id="MobiDB-lite"/>
    </source>
</evidence>
<name>A0A0U1L6N8_9FIRM</name>
<dbReference type="Proteomes" id="UP000049855">
    <property type="component" value="Unassembled WGS sequence"/>
</dbReference>
<organism evidence="3 4">
    <name type="scientific">Sporomusa ovata</name>
    <dbReference type="NCBI Taxonomy" id="2378"/>
    <lineage>
        <taxon>Bacteria</taxon>
        <taxon>Bacillati</taxon>
        <taxon>Bacillota</taxon>
        <taxon>Negativicutes</taxon>
        <taxon>Selenomonadales</taxon>
        <taxon>Sporomusaceae</taxon>
        <taxon>Sporomusa</taxon>
    </lineage>
</organism>
<evidence type="ECO:0000259" key="2">
    <source>
        <dbReference type="Pfam" id="PF20613"/>
    </source>
</evidence>
<gene>
    <name evidence="3" type="ORF">SpAn4DRAFT_1006</name>
</gene>
<proteinExistence type="predicted"/>
<evidence type="ECO:0000313" key="3">
    <source>
        <dbReference type="EMBL" id="CQR74544.1"/>
    </source>
</evidence>
<evidence type="ECO:0000313" key="4">
    <source>
        <dbReference type="Proteomes" id="UP000049855"/>
    </source>
</evidence>
<sequence length="283" mass="32605">MLMAVEYLGKVGVGVTLPQFFRAHDGNIYVVKFQNNQLGSRVLVSELFAAKIGALMGLCFPPSDIIEISEQLLQENPALLDIGLEPGLDFASLYLTHAEYVGKNRLCKAINVSEMAGVMLFDHMFHNADRAKNQKNLLLELEDEHYKIYAIDNSHLFRSSRWTIDSFQKLGTKIKTYYYQHYRNLLKDLLTPQDFVPYLELVKKISDEQIDFIVEEIPHEWLPGETERLALADYTKLRRDMAGEIWEKLCRFIPRSRGGRRWLFSSSSPPEDGVNKDNNDNNK</sequence>
<keyword evidence="4" id="KW-1185">Reference proteome</keyword>
<dbReference type="Pfam" id="PF20613">
    <property type="entry name" value="HipA_2"/>
    <property type="match status" value="1"/>
</dbReference>
<dbReference type="EMBL" id="CTRP01000014">
    <property type="protein sequence ID" value="CQR74544.1"/>
    <property type="molecule type" value="Genomic_DNA"/>
</dbReference>
<feature type="region of interest" description="Disordered" evidence="1">
    <location>
        <begin position="264"/>
        <end position="283"/>
    </location>
</feature>
<reference evidence="4" key="1">
    <citation type="submission" date="2015-03" db="EMBL/GenBank/DDBJ databases">
        <authorList>
            <person name="Nijsse Bart"/>
        </authorList>
    </citation>
    <scope>NUCLEOTIDE SEQUENCE [LARGE SCALE GENOMIC DNA]</scope>
</reference>
<dbReference type="InterPro" id="IPR046748">
    <property type="entry name" value="HipA_2"/>
</dbReference>
<protein>
    <recommendedName>
        <fullName evidence="2">HipA-like kinase domain-containing protein</fullName>
    </recommendedName>
</protein>
<dbReference type="AlphaFoldDB" id="A0A0U1L6N8"/>
<feature type="compositionally biased region" description="Basic and acidic residues" evidence="1">
    <location>
        <begin position="273"/>
        <end position="283"/>
    </location>
</feature>
<feature type="domain" description="HipA-like kinase" evidence="2">
    <location>
        <begin position="6"/>
        <end position="230"/>
    </location>
</feature>